<comment type="caution">
    <text evidence="18">The sequence shown here is derived from an EMBL/GenBank/DDBJ whole genome shotgun (WGS) entry which is preliminary data.</text>
</comment>
<reference evidence="18 19" key="1">
    <citation type="submission" date="2018-11" db="EMBL/GenBank/DDBJ databases">
        <title>Novel bacteria species description.</title>
        <authorList>
            <person name="Han J.-H."/>
        </authorList>
    </citation>
    <scope>NUCLEOTIDE SEQUENCE [LARGE SCALE GENOMIC DNA]</scope>
    <source>
        <strain evidence="18 19">KCTC23259</strain>
    </source>
</reference>
<dbReference type="EC" id="2.7.13.3" evidence="4"/>
<evidence type="ECO:0000256" key="7">
    <source>
        <dbReference type="ARBA" id="ARBA00022679"/>
    </source>
</evidence>
<evidence type="ECO:0000256" key="11">
    <source>
        <dbReference type="ARBA" id="ARBA00022840"/>
    </source>
</evidence>
<evidence type="ECO:0000256" key="13">
    <source>
        <dbReference type="ARBA" id="ARBA00023012"/>
    </source>
</evidence>
<evidence type="ECO:0000259" key="16">
    <source>
        <dbReference type="PROSITE" id="PS50109"/>
    </source>
</evidence>
<dbReference type="Gene3D" id="1.10.287.130">
    <property type="match status" value="1"/>
</dbReference>
<evidence type="ECO:0000256" key="12">
    <source>
        <dbReference type="ARBA" id="ARBA00022989"/>
    </source>
</evidence>
<evidence type="ECO:0000256" key="14">
    <source>
        <dbReference type="ARBA" id="ARBA00023136"/>
    </source>
</evidence>
<evidence type="ECO:0000256" key="9">
    <source>
        <dbReference type="ARBA" id="ARBA00022741"/>
    </source>
</evidence>
<dbReference type="InterPro" id="IPR005467">
    <property type="entry name" value="His_kinase_dom"/>
</dbReference>
<feature type="transmembrane region" description="Helical" evidence="15">
    <location>
        <begin position="7"/>
        <end position="30"/>
    </location>
</feature>
<gene>
    <name evidence="18" type="ORF">EGI31_13320</name>
</gene>
<keyword evidence="12 15" id="KW-1133">Transmembrane helix</keyword>
<keyword evidence="9" id="KW-0547">Nucleotide-binding</keyword>
<dbReference type="SMART" id="SM00388">
    <property type="entry name" value="HisKA"/>
    <property type="match status" value="1"/>
</dbReference>
<dbReference type="InterPro" id="IPR003661">
    <property type="entry name" value="HisK_dim/P_dom"/>
</dbReference>
<dbReference type="CDD" id="cd00082">
    <property type="entry name" value="HisKA"/>
    <property type="match status" value="1"/>
</dbReference>
<keyword evidence="19" id="KW-1185">Reference proteome</keyword>
<dbReference type="InterPro" id="IPR004358">
    <property type="entry name" value="Sig_transdc_His_kin-like_C"/>
</dbReference>
<dbReference type="Pfam" id="PF00672">
    <property type="entry name" value="HAMP"/>
    <property type="match status" value="1"/>
</dbReference>
<dbReference type="GO" id="GO:0045121">
    <property type="term" value="C:membrane raft"/>
    <property type="evidence" value="ECO:0007669"/>
    <property type="project" value="UniProtKB-SubCell"/>
</dbReference>
<comment type="catalytic activity">
    <reaction evidence="1">
        <text>ATP + protein L-histidine = ADP + protein N-phospho-L-histidine.</text>
        <dbReference type="EC" id="2.7.13.3"/>
    </reaction>
</comment>
<dbReference type="CDD" id="cd00075">
    <property type="entry name" value="HATPase"/>
    <property type="match status" value="1"/>
</dbReference>
<evidence type="ECO:0000256" key="5">
    <source>
        <dbReference type="ARBA" id="ARBA00022475"/>
    </source>
</evidence>
<name>A0AAE3H2X9_9BACT</name>
<dbReference type="Gene3D" id="6.10.340.10">
    <property type="match status" value="1"/>
</dbReference>
<evidence type="ECO:0000256" key="8">
    <source>
        <dbReference type="ARBA" id="ARBA00022692"/>
    </source>
</evidence>
<evidence type="ECO:0000256" key="15">
    <source>
        <dbReference type="SAM" id="Phobius"/>
    </source>
</evidence>
<dbReference type="SUPFAM" id="SSF158472">
    <property type="entry name" value="HAMP domain-like"/>
    <property type="match status" value="1"/>
</dbReference>
<dbReference type="InterPro" id="IPR003660">
    <property type="entry name" value="HAMP_dom"/>
</dbReference>
<dbReference type="SUPFAM" id="SSF55874">
    <property type="entry name" value="ATPase domain of HSP90 chaperone/DNA topoisomerase II/histidine kinase"/>
    <property type="match status" value="1"/>
</dbReference>
<feature type="domain" description="HAMP" evidence="17">
    <location>
        <begin position="181"/>
        <end position="234"/>
    </location>
</feature>
<keyword evidence="5" id="KW-1003">Cell membrane</keyword>
<evidence type="ECO:0000256" key="10">
    <source>
        <dbReference type="ARBA" id="ARBA00022777"/>
    </source>
</evidence>
<feature type="domain" description="Histidine kinase" evidence="16">
    <location>
        <begin position="242"/>
        <end position="458"/>
    </location>
</feature>
<sequence>MKIRTKIAFQFTLIVALILVVFSLSLYYLLEGYTKDEFNNYLKDRAQTTAKLLIKEKNVDKRLLKVIDRNTLSSLYAAEVLVFNDENLVTYSNIDSVNKFPYSPEILEKIRKFKYHEADYQNKKVVGLMYTDEDLKKDYLILAQAEDTYGEQKLERIKDAMTIGLVSSIFLTIIFGFVFAGQSLKPISRINQEVSKITARDLTKKLSTGNNKDEIAQLARNFNEMLSRIEKSFELQKSFVSNASHELRTPLAAIKSEIQVALEKDRTPEEYKEILKSLNIDNQRLIQLINGLLQLAKSEKGDKSLQMVPIRIDEVLFEVQDELQHQHQNYRISIDFEEIPDDDESVTINGNKSLLRTLFNNLIDNACKYSENNMAVINIRFNKSNCIINVADTGIGISKEDQEKVFEPFFRTKNASNYKGYGIGLSICKRIVDIHGGRIILKSELGQGSNFNVILPHL</sequence>
<evidence type="ECO:0000259" key="17">
    <source>
        <dbReference type="PROSITE" id="PS50885"/>
    </source>
</evidence>
<keyword evidence="6" id="KW-0597">Phosphoprotein</keyword>
<dbReference type="RefSeq" id="WP_255037693.1">
    <property type="nucleotide sequence ID" value="NZ_RJUF01000047.1"/>
</dbReference>
<dbReference type="InterPro" id="IPR003594">
    <property type="entry name" value="HATPase_dom"/>
</dbReference>
<comment type="subcellular location">
    <subcellularLocation>
        <location evidence="2">Cell membrane</location>
    </subcellularLocation>
    <subcellularLocation>
        <location evidence="3">Membrane raft</location>
        <topology evidence="3">Multi-pass membrane protein</topology>
    </subcellularLocation>
</comment>
<dbReference type="GO" id="GO:0005524">
    <property type="term" value="F:ATP binding"/>
    <property type="evidence" value="ECO:0007669"/>
    <property type="project" value="UniProtKB-KW"/>
</dbReference>
<keyword evidence="13" id="KW-0902">Two-component regulatory system</keyword>
<dbReference type="PANTHER" id="PTHR45436">
    <property type="entry name" value="SENSOR HISTIDINE KINASE YKOH"/>
    <property type="match status" value="1"/>
</dbReference>
<dbReference type="InterPro" id="IPR050428">
    <property type="entry name" value="TCS_sensor_his_kinase"/>
</dbReference>
<dbReference type="FunFam" id="1.10.287.130:FF:000001">
    <property type="entry name" value="Two-component sensor histidine kinase"/>
    <property type="match status" value="1"/>
</dbReference>
<evidence type="ECO:0000256" key="1">
    <source>
        <dbReference type="ARBA" id="ARBA00000085"/>
    </source>
</evidence>
<keyword evidence="14 15" id="KW-0472">Membrane</keyword>
<dbReference type="Pfam" id="PF02518">
    <property type="entry name" value="HATPase_c"/>
    <property type="match status" value="1"/>
</dbReference>
<dbReference type="PANTHER" id="PTHR45436:SF5">
    <property type="entry name" value="SENSOR HISTIDINE KINASE TRCS"/>
    <property type="match status" value="1"/>
</dbReference>
<keyword evidence="7" id="KW-0808">Transferase</keyword>
<accession>A0AAE3H2X9</accession>
<organism evidence="18 19">
    <name type="scientific">Lacihabitans soyangensis</name>
    <dbReference type="NCBI Taxonomy" id="869394"/>
    <lineage>
        <taxon>Bacteria</taxon>
        <taxon>Pseudomonadati</taxon>
        <taxon>Bacteroidota</taxon>
        <taxon>Cytophagia</taxon>
        <taxon>Cytophagales</taxon>
        <taxon>Leadbetterellaceae</taxon>
        <taxon>Lacihabitans</taxon>
    </lineage>
</organism>
<dbReference type="SMART" id="SM00304">
    <property type="entry name" value="HAMP"/>
    <property type="match status" value="1"/>
</dbReference>
<evidence type="ECO:0000256" key="2">
    <source>
        <dbReference type="ARBA" id="ARBA00004236"/>
    </source>
</evidence>
<dbReference type="InterPro" id="IPR036097">
    <property type="entry name" value="HisK_dim/P_sf"/>
</dbReference>
<dbReference type="Gene3D" id="3.30.565.10">
    <property type="entry name" value="Histidine kinase-like ATPase, C-terminal domain"/>
    <property type="match status" value="1"/>
</dbReference>
<keyword evidence="11" id="KW-0067">ATP-binding</keyword>
<protein>
    <recommendedName>
        <fullName evidence="4">histidine kinase</fullName>
        <ecNumber evidence="4">2.7.13.3</ecNumber>
    </recommendedName>
</protein>
<evidence type="ECO:0000313" key="18">
    <source>
        <dbReference type="EMBL" id="MCP9763933.1"/>
    </source>
</evidence>
<dbReference type="PROSITE" id="PS50109">
    <property type="entry name" value="HIS_KIN"/>
    <property type="match status" value="1"/>
</dbReference>
<keyword evidence="10 18" id="KW-0418">Kinase</keyword>
<keyword evidence="8 15" id="KW-0812">Transmembrane</keyword>
<dbReference type="InterPro" id="IPR036890">
    <property type="entry name" value="HATPase_C_sf"/>
</dbReference>
<dbReference type="Pfam" id="PF00512">
    <property type="entry name" value="HisKA"/>
    <property type="match status" value="1"/>
</dbReference>
<dbReference type="FunFam" id="3.30.565.10:FF:000023">
    <property type="entry name" value="PAS domain-containing sensor histidine kinase"/>
    <property type="match status" value="1"/>
</dbReference>
<dbReference type="EMBL" id="RJUF01000047">
    <property type="protein sequence ID" value="MCP9763933.1"/>
    <property type="molecule type" value="Genomic_DNA"/>
</dbReference>
<dbReference type="GO" id="GO:0005886">
    <property type="term" value="C:plasma membrane"/>
    <property type="evidence" value="ECO:0007669"/>
    <property type="project" value="UniProtKB-SubCell"/>
</dbReference>
<evidence type="ECO:0000256" key="4">
    <source>
        <dbReference type="ARBA" id="ARBA00012438"/>
    </source>
</evidence>
<dbReference type="SMART" id="SM00387">
    <property type="entry name" value="HATPase_c"/>
    <property type="match status" value="1"/>
</dbReference>
<dbReference type="CDD" id="cd06225">
    <property type="entry name" value="HAMP"/>
    <property type="match status" value="1"/>
</dbReference>
<dbReference type="Proteomes" id="UP001204144">
    <property type="component" value="Unassembled WGS sequence"/>
</dbReference>
<dbReference type="GO" id="GO:0000155">
    <property type="term" value="F:phosphorelay sensor kinase activity"/>
    <property type="evidence" value="ECO:0007669"/>
    <property type="project" value="InterPro"/>
</dbReference>
<evidence type="ECO:0000313" key="19">
    <source>
        <dbReference type="Proteomes" id="UP001204144"/>
    </source>
</evidence>
<evidence type="ECO:0000256" key="6">
    <source>
        <dbReference type="ARBA" id="ARBA00022553"/>
    </source>
</evidence>
<dbReference type="AlphaFoldDB" id="A0AAE3H2X9"/>
<feature type="transmembrane region" description="Helical" evidence="15">
    <location>
        <begin position="160"/>
        <end position="180"/>
    </location>
</feature>
<dbReference type="SUPFAM" id="SSF47384">
    <property type="entry name" value="Homodimeric domain of signal transducing histidine kinase"/>
    <property type="match status" value="1"/>
</dbReference>
<dbReference type="PRINTS" id="PR00344">
    <property type="entry name" value="BCTRLSENSOR"/>
</dbReference>
<proteinExistence type="predicted"/>
<dbReference type="PROSITE" id="PS50885">
    <property type="entry name" value="HAMP"/>
    <property type="match status" value="1"/>
</dbReference>
<evidence type="ECO:0000256" key="3">
    <source>
        <dbReference type="ARBA" id="ARBA00004314"/>
    </source>
</evidence>